<gene>
    <name evidence="2" type="ORF">BDP81DRAFT_21978</name>
</gene>
<reference evidence="2" key="1">
    <citation type="submission" date="2021-06" db="EMBL/GenBank/DDBJ databases">
        <title>Comparative genomics, transcriptomics and evolutionary studies reveal genomic signatures of adaptation to plant cell wall in hemibiotrophic fungi.</title>
        <authorList>
            <consortium name="DOE Joint Genome Institute"/>
            <person name="Baroncelli R."/>
            <person name="Diaz J.F."/>
            <person name="Benocci T."/>
            <person name="Peng M."/>
            <person name="Battaglia E."/>
            <person name="Haridas S."/>
            <person name="Andreopoulos W."/>
            <person name="Labutti K."/>
            <person name="Pangilinan J."/>
            <person name="Floch G.L."/>
            <person name="Makela M.R."/>
            <person name="Henrissat B."/>
            <person name="Grigoriev I.V."/>
            <person name="Crouch J.A."/>
            <person name="De Vries R.P."/>
            <person name="Sukno S.A."/>
            <person name="Thon M.R."/>
        </authorList>
    </citation>
    <scope>NUCLEOTIDE SEQUENCE</scope>
    <source>
        <strain evidence="2">CBS 102054</strain>
    </source>
</reference>
<organism evidence="2 3">
    <name type="scientific">Colletotrichum phormii</name>
    <dbReference type="NCBI Taxonomy" id="359342"/>
    <lineage>
        <taxon>Eukaryota</taxon>
        <taxon>Fungi</taxon>
        <taxon>Dikarya</taxon>
        <taxon>Ascomycota</taxon>
        <taxon>Pezizomycotina</taxon>
        <taxon>Sordariomycetes</taxon>
        <taxon>Hypocreomycetidae</taxon>
        <taxon>Glomerellales</taxon>
        <taxon>Glomerellaceae</taxon>
        <taxon>Colletotrichum</taxon>
        <taxon>Colletotrichum acutatum species complex</taxon>
    </lineage>
</organism>
<keyword evidence="3" id="KW-1185">Reference proteome</keyword>
<dbReference type="GeneID" id="85467643"/>
<dbReference type="RefSeq" id="XP_060452526.1">
    <property type="nucleotide sequence ID" value="XM_060582781.1"/>
</dbReference>
<protein>
    <submittedName>
        <fullName evidence="2">Uncharacterized protein</fullName>
    </submittedName>
</protein>
<name>A0AAJ0A7K1_9PEZI</name>
<comment type="caution">
    <text evidence="2">The sequence shown here is derived from an EMBL/GenBank/DDBJ whole genome shotgun (WGS) entry which is preliminary data.</text>
</comment>
<proteinExistence type="predicted"/>
<evidence type="ECO:0000256" key="1">
    <source>
        <dbReference type="SAM" id="MobiDB-lite"/>
    </source>
</evidence>
<feature type="region of interest" description="Disordered" evidence="1">
    <location>
        <begin position="84"/>
        <end position="112"/>
    </location>
</feature>
<evidence type="ECO:0000313" key="2">
    <source>
        <dbReference type="EMBL" id="KAK1656482.1"/>
    </source>
</evidence>
<evidence type="ECO:0000313" key="3">
    <source>
        <dbReference type="Proteomes" id="UP001243989"/>
    </source>
</evidence>
<dbReference type="Proteomes" id="UP001243989">
    <property type="component" value="Unassembled WGS sequence"/>
</dbReference>
<accession>A0AAJ0A7K1</accession>
<feature type="compositionally biased region" description="Polar residues" evidence="1">
    <location>
        <begin position="86"/>
        <end position="99"/>
    </location>
</feature>
<dbReference type="EMBL" id="JAHMHQ010000001">
    <property type="protein sequence ID" value="KAK1656482.1"/>
    <property type="molecule type" value="Genomic_DNA"/>
</dbReference>
<sequence>MLPVNASPQVLKTPFNGLQAPLARHIRLGLSHHSIKNVVSPKNIKANQSIASSYRAGNVRQLKQAKAKVDPWKRATSEVLLEMSNPGRQPYSNRGINNSKKSETFVASRELR</sequence>
<dbReference type="AlphaFoldDB" id="A0AAJ0A7K1"/>